<evidence type="ECO:0000256" key="13">
    <source>
        <dbReference type="ARBA" id="ARBA00025560"/>
    </source>
</evidence>
<dbReference type="Gene3D" id="3.90.640.10">
    <property type="entry name" value="Actin, Chain A, domain 4"/>
    <property type="match status" value="1"/>
</dbReference>
<feature type="compositionally biased region" description="Basic and acidic residues" evidence="14">
    <location>
        <begin position="419"/>
        <end position="431"/>
    </location>
</feature>
<dbReference type="GO" id="GO:0005524">
    <property type="term" value="F:ATP binding"/>
    <property type="evidence" value="ECO:0007669"/>
    <property type="project" value="UniProtKB-KW"/>
</dbReference>
<dbReference type="EMBL" id="JAEAOA010000751">
    <property type="protein sequence ID" value="KAK3590821.1"/>
    <property type="molecule type" value="Genomic_DNA"/>
</dbReference>
<dbReference type="SUPFAM" id="SSF53067">
    <property type="entry name" value="Actin-like ATPase domain"/>
    <property type="match status" value="2"/>
</dbReference>
<accession>A0AAE0VUR8</accession>
<comment type="function">
    <text evidence="13">Plays an important role in the functional organization of mitotic chromosomes. Exhibits low basal ATPase activity, and unable to polymerize.</text>
</comment>
<keyword evidence="16" id="KW-1185">Reference proteome</keyword>
<dbReference type="Pfam" id="PF00022">
    <property type="entry name" value="Actin"/>
    <property type="match status" value="1"/>
</dbReference>
<dbReference type="InterPro" id="IPR043129">
    <property type="entry name" value="ATPase_NBD"/>
</dbReference>
<comment type="similarity">
    <text evidence="3">Belongs to the actin family. ARP8 subfamily.</text>
</comment>
<keyword evidence="8" id="KW-0805">Transcription regulation</keyword>
<evidence type="ECO:0000256" key="1">
    <source>
        <dbReference type="ARBA" id="ARBA00003520"/>
    </source>
</evidence>
<evidence type="ECO:0000313" key="16">
    <source>
        <dbReference type="Proteomes" id="UP001195483"/>
    </source>
</evidence>
<comment type="function">
    <text evidence="1">Actins are highly conserved proteins that are involved in various types of cell motility and are ubiquitously expressed in all eukaryotic cells.</text>
</comment>
<evidence type="ECO:0000256" key="5">
    <source>
        <dbReference type="ARBA" id="ARBA00022741"/>
    </source>
</evidence>
<dbReference type="FunFam" id="3.30.420.40:FF:000121">
    <property type="entry name" value="Actin-related protein 8"/>
    <property type="match status" value="1"/>
</dbReference>
<dbReference type="Gene3D" id="3.30.420.40">
    <property type="match status" value="3"/>
</dbReference>
<sequence>MPPTPSKRLYTQSTSESVTEPIQVNTVVIIHPGSLNLRIGRASDTFPITIPHCIARKKKNTSSSDYKSSWMIRSESMYGEMKQQQKLALKLAEDTMASKPMSSGEYRQSIAPKLYHAFNSAVKCVKTDVICSKKWTSTDNQAPYIIGDEALYCHPRSGYILHWPIRRGHLNLHDGPGGSMSSVLADLEVIWGQAIEQFLDIPLKDLKIYRAILLIPDVYEHKHVKELMCLLLDRLGFGSAIVHQESVCASFGTGVSSACVVDIGDQKTSICCVEDGISLKNTRITMEYGGCDVSRCLHTLMGRAGFIPRDLDLSNTVDCLLLQEIKETCCHLDQDSYGVIEQTIQIKKPEQNILKYPLKFGDEFHIAAFSVFFPDIYGLQGTHLVHVQKRFSGDPEDPHDEFYLRQTQSQQQSSKPSKKKETSLADISTRDETSLSMFEDSQLMAAQMDEDSTDGQDVLSTTDNVKIPRRTELEEEQEQEAEEVTQLMGIDQAILYSIDKCASDELKKKMYSCIVVVGGGMNFEGAQQWLQYRVWVGMPAQYRLMLETMDVITRPKETDPQLTSWKGATILACLDTTHELWIKKKEWDQFNVRMLRERAPFVW</sequence>
<dbReference type="Proteomes" id="UP001195483">
    <property type="component" value="Unassembled WGS sequence"/>
</dbReference>
<dbReference type="GO" id="GO:0006310">
    <property type="term" value="P:DNA recombination"/>
    <property type="evidence" value="ECO:0007669"/>
    <property type="project" value="UniProtKB-KW"/>
</dbReference>
<feature type="region of interest" description="Disordered" evidence="14">
    <location>
        <begin position="406"/>
        <end position="431"/>
    </location>
</feature>
<evidence type="ECO:0000256" key="6">
    <source>
        <dbReference type="ARBA" id="ARBA00022763"/>
    </source>
</evidence>
<evidence type="ECO:0000256" key="8">
    <source>
        <dbReference type="ARBA" id="ARBA00023015"/>
    </source>
</evidence>
<evidence type="ECO:0000256" key="2">
    <source>
        <dbReference type="ARBA" id="ARBA00004123"/>
    </source>
</evidence>
<evidence type="ECO:0000313" key="15">
    <source>
        <dbReference type="EMBL" id="KAK3590821.1"/>
    </source>
</evidence>
<keyword evidence="12" id="KW-0539">Nucleus</keyword>
<organism evidence="15 16">
    <name type="scientific">Potamilus streckersoni</name>
    <dbReference type="NCBI Taxonomy" id="2493646"/>
    <lineage>
        <taxon>Eukaryota</taxon>
        <taxon>Metazoa</taxon>
        <taxon>Spiralia</taxon>
        <taxon>Lophotrochozoa</taxon>
        <taxon>Mollusca</taxon>
        <taxon>Bivalvia</taxon>
        <taxon>Autobranchia</taxon>
        <taxon>Heteroconchia</taxon>
        <taxon>Palaeoheterodonta</taxon>
        <taxon>Unionida</taxon>
        <taxon>Unionoidea</taxon>
        <taxon>Unionidae</taxon>
        <taxon>Ambleminae</taxon>
        <taxon>Lampsilini</taxon>
        <taxon>Potamilus</taxon>
    </lineage>
</organism>
<keyword evidence="11" id="KW-0234">DNA repair</keyword>
<comment type="subcellular location">
    <subcellularLocation>
        <location evidence="2">Nucleus</location>
    </subcellularLocation>
</comment>
<evidence type="ECO:0000256" key="3">
    <source>
        <dbReference type="ARBA" id="ARBA00007720"/>
    </source>
</evidence>
<evidence type="ECO:0000256" key="9">
    <source>
        <dbReference type="ARBA" id="ARBA00023163"/>
    </source>
</evidence>
<evidence type="ECO:0000256" key="10">
    <source>
        <dbReference type="ARBA" id="ARBA00023172"/>
    </source>
</evidence>
<dbReference type="InterPro" id="IPR004000">
    <property type="entry name" value="Actin"/>
</dbReference>
<proteinExistence type="inferred from homology"/>
<keyword evidence="6" id="KW-0227">DNA damage</keyword>
<reference evidence="15" key="2">
    <citation type="journal article" date="2021" name="Genome Biol. Evol.">
        <title>Developing a high-quality reference genome for a parasitic bivalve with doubly uniparental inheritance (Bivalvia: Unionida).</title>
        <authorList>
            <person name="Smith C.H."/>
        </authorList>
    </citation>
    <scope>NUCLEOTIDE SEQUENCE</scope>
    <source>
        <strain evidence="15">CHS0354</strain>
        <tissue evidence="15">Mantle</tissue>
    </source>
</reference>
<protein>
    <recommendedName>
        <fullName evidence="4">Actin-related protein 8</fullName>
    </recommendedName>
</protein>
<dbReference type="AlphaFoldDB" id="A0AAE0VUR8"/>
<evidence type="ECO:0000256" key="12">
    <source>
        <dbReference type="ARBA" id="ARBA00023242"/>
    </source>
</evidence>
<name>A0AAE0VUR8_9BIVA</name>
<dbReference type="FunFam" id="3.30.420.40:FF:000100">
    <property type="entry name" value="Actin-related protein 8"/>
    <property type="match status" value="1"/>
</dbReference>
<dbReference type="CDD" id="cd10206">
    <property type="entry name" value="ASKHA_NBD_Arp8-like"/>
    <property type="match status" value="1"/>
</dbReference>
<dbReference type="GO" id="GO:0006281">
    <property type="term" value="P:DNA repair"/>
    <property type="evidence" value="ECO:0007669"/>
    <property type="project" value="UniProtKB-KW"/>
</dbReference>
<keyword evidence="5" id="KW-0547">Nucleotide-binding</keyword>
<gene>
    <name evidence="15" type="ORF">CHS0354_012414</name>
</gene>
<evidence type="ECO:0000256" key="11">
    <source>
        <dbReference type="ARBA" id="ARBA00023204"/>
    </source>
</evidence>
<keyword evidence="7" id="KW-0067">ATP-binding</keyword>
<dbReference type="PANTHER" id="PTHR11937">
    <property type="entry name" value="ACTIN"/>
    <property type="match status" value="1"/>
</dbReference>
<keyword evidence="10" id="KW-0233">DNA recombination</keyword>
<evidence type="ECO:0000256" key="14">
    <source>
        <dbReference type="SAM" id="MobiDB-lite"/>
    </source>
</evidence>
<reference evidence="15" key="1">
    <citation type="journal article" date="2021" name="Genome Biol. Evol.">
        <title>A High-Quality Reference Genome for a Parasitic Bivalve with Doubly Uniparental Inheritance (Bivalvia: Unionida).</title>
        <authorList>
            <person name="Smith C.H."/>
        </authorList>
    </citation>
    <scope>NUCLEOTIDE SEQUENCE</scope>
    <source>
        <strain evidence="15">CHS0354</strain>
    </source>
</reference>
<evidence type="ECO:0000256" key="4">
    <source>
        <dbReference type="ARBA" id="ARBA00021608"/>
    </source>
</evidence>
<keyword evidence="9" id="KW-0804">Transcription</keyword>
<reference evidence="15" key="3">
    <citation type="submission" date="2023-05" db="EMBL/GenBank/DDBJ databases">
        <authorList>
            <person name="Smith C.H."/>
        </authorList>
    </citation>
    <scope>NUCLEOTIDE SEQUENCE</scope>
    <source>
        <strain evidence="15">CHS0354</strain>
        <tissue evidence="15">Mantle</tissue>
    </source>
</reference>
<dbReference type="SMART" id="SM00268">
    <property type="entry name" value="ACTIN"/>
    <property type="match status" value="1"/>
</dbReference>
<comment type="caution">
    <text evidence="15">The sequence shown here is derived from an EMBL/GenBank/DDBJ whole genome shotgun (WGS) entry which is preliminary data.</text>
</comment>
<dbReference type="GO" id="GO:0005634">
    <property type="term" value="C:nucleus"/>
    <property type="evidence" value="ECO:0007669"/>
    <property type="project" value="UniProtKB-SubCell"/>
</dbReference>
<evidence type="ECO:0000256" key="7">
    <source>
        <dbReference type="ARBA" id="ARBA00022840"/>
    </source>
</evidence>